<dbReference type="PANTHER" id="PTHR33281:SF19">
    <property type="entry name" value="VOLTAGE-DEPENDENT ANION CHANNEL-FORMING PROTEIN YNEE"/>
    <property type="match status" value="1"/>
</dbReference>
<dbReference type="GO" id="GO:0005886">
    <property type="term" value="C:plasma membrane"/>
    <property type="evidence" value="ECO:0007669"/>
    <property type="project" value="UniProtKB-SubCell"/>
</dbReference>
<dbReference type="Pfam" id="PF25539">
    <property type="entry name" value="Bestrophin_2"/>
    <property type="match status" value="1"/>
</dbReference>
<keyword evidence="5 8" id="KW-1133">Transmembrane helix</keyword>
<keyword evidence="10" id="KW-1185">Reference proteome</keyword>
<keyword evidence="3" id="KW-1003">Cell membrane</keyword>
<dbReference type="GO" id="GO:0005254">
    <property type="term" value="F:chloride channel activity"/>
    <property type="evidence" value="ECO:0007669"/>
    <property type="project" value="InterPro"/>
</dbReference>
<name>A0A813EW56_POLGL</name>
<organism evidence="9 10">
    <name type="scientific">Polarella glacialis</name>
    <name type="common">Dinoflagellate</name>
    <dbReference type="NCBI Taxonomy" id="89957"/>
    <lineage>
        <taxon>Eukaryota</taxon>
        <taxon>Sar</taxon>
        <taxon>Alveolata</taxon>
        <taxon>Dinophyceae</taxon>
        <taxon>Suessiales</taxon>
        <taxon>Suessiaceae</taxon>
        <taxon>Polarella</taxon>
    </lineage>
</organism>
<gene>
    <name evidence="9" type="ORF">PGLA1383_LOCUS22249</name>
</gene>
<evidence type="ECO:0000256" key="5">
    <source>
        <dbReference type="ARBA" id="ARBA00022989"/>
    </source>
</evidence>
<feature type="transmembrane region" description="Helical" evidence="8">
    <location>
        <begin position="25"/>
        <end position="43"/>
    </location>
</feature>
<evidence type="ECO:0000256" key="2">
    <source>
        <dbReference type="ARBA" id="ARBA00022448"/>
    </source>
</evidence>
<evidence type="ECO:0000256" key="1">
    <source>
        <dbReference type="ARBA" id="ARBA00004651"/>
    </source>
</evidence>
<keyword evidence="4 8" id="KW-0812">Transmembrane</keyword>
<evidence type="ECO:0000256" key="6">
    <source>
        <dbReference type="ARBA" id="ARBA00023065"/>
    </source>
</evidence>
<evidence type="ECO:0000256" key="8">
    <source>
        <dbReference type="SAM" id="Phobius"/>
    </source>
</evidence>
<sequence length="175" mass="19548">MVVLYNAGSWKDVILTWTGSPMQNIWPTLLAWAVFVVACFFLLEVNHTTFGTEGHCMLGGTMSTLLIFRANAAYARFWKGRTLVTKFFTNMRDLMCYAFLYVKGGESTQSWRDGDYTTLVPEDENDLKAHICSCCPTVSAEALVFLEDSIGAVALSATMKQPLMFRSAKKNALNN</sequence>
<dbReference type="PANTHER" id="PTHR33281">
    <property type="entry name" value="UPF0187 PROTEIN YNEE"/>
    <property type="match status" value="1"/>
</dbReference>
<evidence type="ECO:0000256" key="3">
    <source>
        <dbReference type="ARBA" id="ARBA00022475"/>
    </source>
</evidence>
<dbReference type="EMBL" id="CAJNNV010016009">
    <property type="protein sequence ID" value="CAE8604060.1"/>
    <property type="molecule type" value="Genomic_DNA"/>
</dbReference>
<dbReference type="InterPro" id="IPR044669">
    <property type="entry name" value="YneE/VCCN1/2-like"/>
</dbReference>
<accession>A0A813EW56</accession>
<keyword evidence="7 8" id="KW-0472">Membrane</keyword>
<evidence type="ECO:0000256" key="7">
    <source>
        <dbReference type="ARBA" id="ARBA00023136"/>
    </source>
</evidence>
<reference evidence="9" key="1">
    <citation type="submission" date="2021-02" db="EMBL/GenBank/DDBJ databases">
        <authorList>
            <person name="Dougan E. K."/>
            <person name="Rhodes N."/>
            <person name="Thang M."/>
            <person name="Chan C."/>
        </authorList>
    </citation>
    <scope>NUCLEOTIDE SEQUENCE</scope>
</reference>
<dbReference type="Proteomes" id="UP000654075">
    <property type="component" value="Unassembled WGS sequence"/>
</dbReference>
<proteinExistence type="predicted"/>
<keyword evidence="6" id="KW-0406">Ion transport</keyword>
<evidence type="ECO:0000313" key="9">
    <source>
        <dbReference type="EMBL" id="CAE8604060.1"/>
    </source>
</evidence>
<comment type="caution">
    <text evidence="9">The sequence shown here is derived from an EMBL/GenBank/DDBJ whole genome shotgun (WGS) entry which is preliminary data.</text>
</comment>
<comment type="subcellular location">
    <subcellularLocation>
        <location evidence="1">Cell membrane</location>
        <topology evidence="1">Multi-pass membrane protein</topology>
    </subcellularLocation>
</comment>
<protein>
    <submittedName>
        <fullName evidence="9">Uncharacterized protein</fullName>
    </submittedName>
</protein>
<keyword evidence="2" id="KW-0813">Transport</keyword>
<evidence type="ECO:0000256" key="4">
    <source>
        <dbReference type="ARBA" id="ARBA00022692"/>
    </source>
</evidence>
<evidence type="ECO:0000313" key="10">
    <source>
        <dbReference type="Proteomes" id="UP000654075"/>
    </source>
</evidence>
<dbReference type="AlphaFoldDB" id="A0A813EW56"/>